<dbReference type="SUPFAM" id="SSF90123">
    <property type="entry name" value="ABC transporter transmembrane region"/>
    <property type="match status" value="1"/>
</dbReference>
<dbReference type="Pfam" id="PF00005">
    <property type="entry name" value="ABC_tran"/>
    <property type="match status" value="1"/>
</dbReference>
<dbReference type="InterPro" id="IPR039421">
    <property type="entry name" value="Type_1_exporter"/>
</dbReference>
<evidence type="ECO:0000256" key="7">
    <source>
        <dbReference type="SAM" id="Phobius"/>
    </source>
</evidence>
<keyword evidence="2 7" id="KW-0812">Transmembrane</keyword>
<dbReference type="Gene3D" id="3.40.50.300">
    <property type="entry name" value="P-loop containing nucleotide triphosphate hydrolases"/>
    <property type="match status" value="1"/>
</dbReference>
<sequence>MEHAENYVYTVGKGVLRRLVRYAAPHKKVVAGAMGILILATVTDVLGPILMKTFIDKYLAVESFPPTQLILLAVSYLVLQWITATGNYTQMLLFQRVSQRVIQTLRVQVFTKVEHLSVSFFDRTPAGSLISRITNDTQAIEDLFTSALAPFLQNGILTIGILISMFALSVRLALICLVLIPVFLFIMTMYRRLSFRVFHLARHRLSLLNASLNESLQGMYLIQAMRQQKRLITQFAEVNNAYKQARVRNIKINGMMLRPLVDIIYYATLILVIAFFGFRSLTSVVDVGVIYAFVNYLERFFEPINTIMERLNILQQALVAADRVFVLLDETAVADAGEGDEQPQVTRGDVVFENVSFSYDGVHPVLSNISFHVKPGQTVALVGHTGSGKSSIVNLLMRFYPYASGQIRIDGVPLEHYQDDELRSRLGLVLQDSTLFTGTIEENIRFGRTVIDDDKVQWAAQFVQADQFIDRLPDSFQHLIRERGATFSSGQRQLLSFARTIAGDPKVLILDEATASIDTETEEAIQTSLQRMRKGRTTIAIAHRLSTIQDADLILVLQHGEIVERGTHQELLSHGGLYHKMYLLQQGVISSV</sequence>
<dbReference type="EMBL" id="JBDXSU010000013">
    <property type="protein sequence ID" value="MFB5191669.1"/>
    <property type="molecule type" value="Genomic_DNA"/>
</dbReference>
<feature type="transmembrane region" description="Helical" evidence="7">
    <location>
        <begin position="260"/>
        <end position="278"/>
    </location>
</feature>
<evidence type="ECO:0000256" key="3">
    <source>
        <dbReference type="ARBA" id="ARBA00022741"/>
    </source>
</evidence>
<dbReference type="SUPFAM" id="SSF52540">
    <property type="entry name" value="P-loop containing nucleoside triphosphate hydrolases"/>
    <property type="match status" value="1"/>
</dbReference>
<keyword evidence="3" id="KW-0547">Nucleotide-binding</keyword>
<evidence type="ECO:0000256" key="4">
    <source>
        <dbReference type="ARBA" id="ARBA00022840"/>
    </source>
</evidence>
<dbReference type="PANTHER" id="PTHR43394">
    <property type="entry name" value="ATP-DEPENDENT PERMEASE MDL1, MITOCHONDRIAL"/>
    <property type="match status" value="1"/>
</dbReference>
<reference evidence="10 11" key="1">
    <citation type="journal article" date="2024" name="Int. J. Mol. Sci.">
        <title>Exploration of Alicyclobacillus spp. Genome in Search of Antibiotic Resistance.</title>
        <authorList>
            <person name="Bucka-Kolendo J."/>
            <person name="Kiousi D.E."/>
            <person name="Dekowska A."/>
            <person name="Mikolajczuk-Szczyrba A."/>
            <person name="Karadedos D.M."/>
            <person name="Michael P."/>
            <person name="Galanis A."/>
            <person name="Sokolowska B."/>
        </authorList>
    </citation>
    <scope>NUCLEOTIDE SEQUENCE [LARGE SCALE GENOMIC DNA]</scope>
    <source>
        <strain evidence="10 11">KKP 3000</strain>
    </source>
</reference>
<dbReference type="PROSITE" id="PS50893">
    <property type="entry name" value="ABC_TRANSPORTER_2"/>
    <property type="match status" value="1"/>
</dbReference>
<dbReference type="PROSITE" id="PS50929">
    <property type="entry name" value="ABC_TM1F"/>
    <property type="match status" value="1"/>
</dbReference>
<evidence type="ECO:0000259" key="9">
    <source>
        <dbReference type="PROSITE" id="PS50929"/>
    </source>
</evidence>
<dbReference type="GO" id="GO:0005524">
    <property type="term" value="F:ATP binding"/>
    <property type="evidence" value="ECO:0007669"/>
    <property type="project" value="UniProtKB-KW"/>
</dbReference>
<dbReference type="InterPro" id="IPR003439">
    <property type="entry name" value="ABC_transporter-like_ATP-bd"/>
</dbReference>
<protein>
    <submittedName>
        <fullName evidence="10">ABC transporter ATP-binding protein</fullName>
    </submittedName>
</protein>
<dbReference type="InterPro" id="IPR036640">
    <property type="entry name" value="ABC1_TM_sf"/>
</dbReference>
<keyword evidence="11" id="KW-1185">Reference proteome</keyword>
<keyword evidence="6 7" id="KW-0472">Membrane</keyword>
<feature type="domain" description="ABC transporter" evidence="8">
    <location>
        <begin position="350"/>
        <end position="584"/>
    </location>
</feature>
<dbReference type="CDD" id="cd03254">
    <property type="entry name" value="ABCC_Glucan_exporter_like"/>
    <property type="match status" value="1"/>
</dbReference>
<feature type="transmembrane region" description="Helical" evidence="7">
    <location>
        <begin position="156"/>
        <end position="186"/>
    </location>
</feature>
<name>A0ABV5AHD1_9BACL</name>
<keyword evidence="5 7" id="KW-1133">Transmembrane helix</keyword>
<dbReference type="InterPro" id="IPR017871">
    <property type="entry name" value="ABC_transporter-like_CS"/>
</dbReference>
<comment type="caution">
    <text evidence="10">The sequence shown here is derived from an EMBL/GenBank/DDBJ whole genome shotgun (WGS) entry which is preliminary data.</text>
</comment>
<accession>A0ABV5AHD1</accession>
<evidence type="ECO:0000256" key="1">
    <source>
        <dbReference type="ARBA" id="ARBA00004651"/>
    </source>
</evidence>
<evidence type="ECO:0000313" key="10">
    <source>
        <dbReference type="EMBL" id="MFB5191669.1"/>
    </source>
</evidence>
<evidence type="ECO:0000256" key="5">
    <source>
        <dbReference type="ARBA" id="ARBA00022989"/>
    </source>
</evidence>
<feature type="domain" description="ABC transmembrane type-1" evidence="9">
    <location>
        <begin position="31"/>
        <end position="316"/>
    </location>
</feature>
<evidence type="ECO:0000256" key="2">
    <source>
        <dbReference type="ARBA" id="ARBA00022692"/>
    </source>
</evidence>
<dbReference type="PANTHER" id="PTHR43394:SF1">
    <property type="entry name" value="ATP-BINDING CASSETTE SUB-FAMILY B MEMBER 10, MITOCHONDRIAL"/>
    <property type="match status" value="1"/>
</dbReference>
<dbReference type="InterPro" id="IPR027417">
    <property type="entry name" value="P-loop_NTPase"/>
</dbReference>
<keyword evidence="4 10" id="KW-0067">ATP-binding</keyword>
<dbReference type="RefSeq" id="WP_275474191.1">
    <property type="nucleotide sequence ID" value="NZ_CP162940.1"/>
</dbReference>
<dbReference type="Proteomes" id="UP001579974">
    <property type="component" value="Unassembled WGS sequence"/>
</dbReference>
<organism evidence="10 11">
    <name type="scientific">Alicyclobacillus fastidiosus</name>
    <dbReference type="NCBI Taxonomy" id="392011"/>
    <lineage>
        <taxon>Bacteria</taxon>
        <taxon>Bacillati</taxon>
        <taxon>Bacillota</taxon>
        <taxon>Bacilli</taxon>
        <taxon>Bacillales</taxon>
        <taxon>Alicyclobacillaceae</taxon>
        <taxon>Alicyclobacillus</taxon>
    </lineage>
</organism>
<feature type="transmembrane region" description="Helical" evidence="7">
    <location>
        <begin position="29"/>
        <end position="51"/>
    </location>
</feature>
<dbReference type="InterPro" id="IPR003593">
    <property type="entry name" value="AAA+_ATPase"/>
</dbReference>
<dbReference type="CDD" id="cd18544">
    <property type="entry name" value="ABC_6TM_TmrA_like"/>
    <property type="match status" value="1"/>
</dbReference>
<dbReference type="PROSITE" id="PS00211">
    <property type="entry name" value="ABC_TRANSPORTER_1"/>
    <property type="match status" value="1"/>
</dbReference>
<comment type="subcellular location">
    <subcellularLocation>
        <location evidence="1">Cell membrane</location>
        <topology evidence="1">Multi-pass membrane protein</topology>
    </subcellularLocation>
</comment>
<dbReference type="SMART" id="SM00382">
    <property type="entry name" value="AAA"/>
    <property type="match status" value="1"/>
</dbReference>
<gene>
    <name evidence="10" type="ORF">KKP3000_000445</name>
</gene>
<dbReference type="InterPro" id="IPR011527">
    <property type="entry name" value="ABC1_TM_dom"/>
</dbReference>
<evidence type="ECO:0000256" key="6">
    <source>
        <dbReference type="ARBA" id="ARBA00023136"/>
    </source>
</evidence>
<feature type="transmembrane region" description="Helical" evidence="7">
    <location>
        <begin position="63"/>
        <end position="82"/>
    </location>
</feature>
<dbReference type="Pfam" id="PF00664">
    <property type="entry name" value="ABC_membrane"/>
    <property type="match status" value="1"/>
</dbReference>
<evidence type="ECO:0000259" key="8">
    <source>
        <dbReference type="PROSITE" id="PS50893"/>
    </source>
</evidence>
<dbReference type="Gene3D" id="1.20.1560.10">
    <property type="entry name" value="ABC transporter type 1, transmembrane domain"/>
    <property type="match status" value="1"/>
</dbReference>
<proteinExistence type="predicted"/>
<evidence type="ECO:0000313" key="11">
    <source>
        <dbReference type="Proteomes" id="UP001579974"/>
    </source>
</evidence>